<feature type="region of interest" description="Disordered" evidence="1">
    <location>
        <begin position="1"/>
        <end position="77"/>
    </location>
</feature>
<accession>A0A6C0EU11</accession>
<name>A0A6C0EU11_9ZZZZ</name>
<evidence type="ECO:0000256" key="1">
    <source>
        <dbReference type="SAM" id="MobiDB-lite"/>
    </source>
</evidence>
<dbReference type="AlphaFoldDB" id="A0A6C0EU11"/>
<reference evidence="2" key="1">
    <citation type="journal article" date="2020" name="Nature">
        <title>Giant virus diversity and host interactions through global metagenomics.</title>
        <authorList>
            <person name="Schulz F."/>
            <person name="Roux S."/>
            <person name="Paez-Espino D."/>
            <person name="Jungbluth S."/>
            <person name="Walsh D.A."/>
            <person name="Denef V.J."/>
            <person name="McMahon K.D."/>
            <person name="Konstantinidis K.T."/>
            <person name="Eloe-Fadrosh E.A."/>
            <person name="Kyrpides N.C."/>
            <person name="Woyke T."/>
        </authorList>
    </citation>
    <scope>NUCLEOTIDE SEQUENCE</scope>
    <source>
        <strain evidence="2">GVMAG-M-3300009161-30</strain>
    </source>
</reference>
<sequence>MDWTWSNGEVCERSPRIQKQNQQQQYALQQQKQQQQNLHNQQMAQQQSLLSESDPWSLDEFGKQFSNSTSMNKREDTYNKISEREMVGQMGRNPFMMENNYLHDVITQDDFLKPISTTGEREKHHNYE</sequence>
<proteinExistence type="predicted"/>
<feature type="compositionally biased region" description="Low complexity" evidence="1">
    <location>
        <begin position="18"/>
        <end position="47"/>
    </location>
</feature>
<organism evidence="2">
    <name type="scientific">viral metagenome</name>
    <dbReference type="NCBI Taxonomy" id="1070528"/>
    <lineage>
        <taxon>unclassified sequences</taxon>
        <taxon>metagenomes</taxon>
        <taxon>organismal metagenomes</taxon>
    </lineage>
</organism>
<dbReference type="EMBL" id="MN738944">
    <property type="protein sequence ID" value="QHT32547.1"/>
    <property type="molecule type" value="Genomic_DNA"/>
</dbReference>
<protein>
    <submittedName>
        <fullName evidence="2">Uncharacterized protein</fullName>
    </submittedName>
</protein>
<evidence type="ECO:0000313" key="2">
    <source>
        <dbReference type="EMBL" id="QHT32547.1"/>
    </source>
</evidence>